<feature type="region of interest" description="Disordered" evidence="5">
    <location>
        <begin position="332"/>
        <end position="355"/>
    </location>
</feature>
<evidence type="ECO:0000256" key="2">
    <source>
        <dbReference type="ARBA" id="ARBA00022692"/>
    </source>
</evidence>
<evidence type="ECO:0000313" key="9">
    <source>
        <dbReference type="RefSeq" id="XP_013411181.1"/>
    </source>
</evidence>
<keyword evidence="3 6" id="KW-1133">Transmembrane helix</keyword>
<keyword evidence="4 6" id="KW-0472">Membrane</keyword>
<dbReference type="OrthoDB" id="1684102at2759"/>
<comment type="subcellular location">
    <subcellularLocation>
        <location evidence="1">Membrane</location>
        <topology evidence="1">Multi-pass membrane protein</topology>
    </subcellularLocation>
</comment>
<dbReference type="GO" id="GO:0005774">
    <property type="term" value="C:vacuolar membrane"/>
    <property type="evidence" value="ECO:0007669"/>
    <property type="project" value="TreeGrafter"/>
</dbReference>
<dbReference type="PANTHER" id="PTHR22950:SF700">
    <property type="entry name" value="AMINO ACID TRANSPORTER TRANSMEMBRANE DOMAIN-CONTAINING PROTEIN"/>
    <property type="match status" value="1"/>
</dbReference>
<organism evidence="8 9">
    <name type="scientific">Lingula anatina</name>
    <name type="common">Brachiopod</name>
    <name type="synonym">Lingula unguis</name>
    <dbReference type="NCBI Taxonomy" id="7574"/>
    <lineage>
        <taxon>Eukaryota</taxon>
        <taxon>Metazoa</taxon>
        <taxon>Spiralia</taxon>
        <taxon>Lophotrochozoa</taxon>
        <taxon>Brachiopoda</taxon>
        <taxon>Linguliformea</taxon>
        <taxon>Lingulata</taxon>
        <taxon>Lingulida</taxon>
        <taxon>Linguloidea</taxon>
        <taxon>Lingulidae</taxon>
        <taxon>Lingula</taxon>
    </lineage>
</organism>
<protein>
    <submittedName>
        <fullName evidence="9">Uncharacterized protein LOC106174258</fullName>
    </submittedName>
</protein>
<evidence type="ECO:0000256" key="1">
    <source>
        <dbReference type="ARBA" id="ARBA00004141"/>
    </source>
</evidence>
<dbReference type="OMA" id="ASLTDHC"/>
<feature type="domain" description="Amino acid transporter transmembrane" evidence="7">
    <location>
        <begin position="430"/>
        <end position="739"/>
    </location>
</feature>
<dbReference type="InParanoid" id="A0A1S3JM33"/>
<feature type="transmembrane region" description="Helical" evidence="6">
    <location>
        <begin position="41"/>
        <end position="66"/>
    </location>
</feature>
<feature type="transmembrane region" description="Helical" evidence="6">
    <location>
        <begin position="493"/>
        <end position="513"/>
    </location>
</feature>
<dbReference type="AlphaFoldDB" id="A0A1S3JM33"/>
<feature type="transmembrane region" description="Helical" evidence="6">
    <location>
        <begin position="429"/>
        <end position="447"/>
    </location>
</feature>
<reference evidence="9" key="1">
    <citation type="submission" date="2025-08" db="UniProtKB">
        <authorList>
            <consortium name="RefSeq"/>
        </authorList>
    </citation>
    <scope>IDENTIFICATION</scope>
    <source>
        <tissue evidence="9">Gonads</tissue>
    </source>
</reference>
<keyword evidence="8" id="KW-1185">Reference proteome</keyword>
<dbReference type="KEGG" id="lak:106174258"/>
<feature type="compositionally biased region" description="Low complexity" evidence="5">
    <location>
        <begin position="271"/>
        <end position="288"/>
    </location>
</feature>
<evidence type="ECO:0000256" key="6">
    <source>
        <dbReference type="SAM" id="Phobius"/>
    </source>
</evidence>
<keyword evidence="2 6" id="KW-0812">Transmembrane</keyword>
<feature type="region of interest" description="Disordered" evidence="5">
    <location>
        <begin position="263"/>
        <end position="298"/>
    </location>
</feature>
<dbReference type="RefSeq" id="XP_013411181.1">
    <property type="nucleotide sequence ID" value="XM_013555727.1"/>
</dbReference>
<feature type="domain" description="Amino acid transporter transmembrane" evidence="7">
    <location>
        <begin position="137"/>
        <end position="189"/>
    </location>
</feature>
<dbReference type="PANTHER" id="PTHR22950">
    <property type="entry name" value="AMINO ACID TRANSPORTER"/>
    <property type="match status" value="1"/>
</dbReference>
<dbReference type="GeneID" id="106174258"/>
<evidence type="ECO:0000313" key="8">
    <source>
        <dbReference type="Proteomes" id="UP000085678"/>
    </source>
</evidence>
<feature type="transmembrane region" description="Helical" evidence="6">
    <location>
        <begin position="459"/>
        <end position="481"/>
    </location>
</feature>
<dbReference type="STRING" id="7574.A0A1S3JM33"/>
<feature type="compositionally biased region" description="Low complexity" evidence="5">
    <location>
        <begin position="340"/>
        <end position="355"/>
    </location>
</feature>
<dbReference type="InterPro" id="IPR013057">
    <property type="entry name" value="AA_transpt_TM"/>
</dbReference>
<evidence type="ECO:0000259" key="7">
    <source>
        <dbReference type="Pfam" id="PF01490"/>
    </source>
</evidence>
<feature type="compositionally biased region" description="Polar residues" evidence="5">
    <location>
        <begin position="289"/>
        <end position="298"/>
    </location>
</feature>
<gene>
    <name evidence="9" type="primary">LOC106174258</name>
</gene>
<feature type="transmembrane region" description="Helical" evidence="6">
    <location>
        <begin position="525"/>
        <end position="548"/>
    </location>
</feature>
<dbReference type="GO" id="GO:0015179">
    <property type="term" value="F:L-amino acid transmembrane transporter activity"/>
    <property type="evidence" value="ECO:0007669"/>
    <property type="project" value="TreeGrafter"/>
</dbReference>
<feature type="domain" description="Amino acid transporter transmembrane" evidence="7">
    <location>
        <begin position="29"/>
        <end position="81"/>
    </location>
</feature>
<feature type="transmembrane region" description="Helical" evidence="6">
    <location>
        <begin position="717"/>
        <end position="739"/>
    </location>
</feature>
<feature type="transmembrane region" description="Helical" evidence="6">
    <location>
        <begin position="568"/>
        <end position="587"/>
    </location>
</feature>
<evidence type="ECO:0000256" key="5">
    <source>
        <dbReference type="SAM" id="MobiDB-lite"/>
    </source>
</evidence>
<evidence type="ECO:0000256" key="3">
    <source>
        <dbReference type="ARBA" id="ARBA00022989"/>
    </source>
</evidence>
<proteinExistence type="predicted"/>
<accession>A0A1S3JM33</accession>
<feature type="transmembrane region" description="Helical" evidence="6">
    <location>
        <begin position="682"/>
        <end position="705"/>
    </location>
</feature>
<sequence length="747" mass="80840">MSEHGAIYTEVPTNSRPNKPTALQHVGDFANMVKAFIGSNYLALPFAFSQSGLGFGLGGLLIIVAMTDYCCQLLVKVKHIVVNNIVDTKRIQEKIERASSIANASTSSSSSSFTSSSPAASNTAEEDELAIHAFHQQVAKSLSYQDIGRIVFGTPGSVIVQMCLLLTQFGFCIGYFVFLGNTIYSMFPVKIVENNSSMPDINVTQSLPQLVTVLPGLITSTSESIQNGSMGFYSTRSSLNSQVYSKPKTETIRISSTVSATTQAYQPTSLGTTRTPNTRGTQTTFTTPKIFNSSDNSEHQTIMSNSSEISHLLEMTEGKEGKILTDANSSMVAGSSPSYVSDDNVNDTTSDSSIKAGGNFSVVNGSSSDTFTQNSNSSDSFTQNRTKRFVENIDDRRVTIPIYLRQETMSSLTSSATIGNQTVISTAPALQYLVLVPGPVFIFFSWIRHVRSMGPISLIANLAIFAGFVSVLCYLIVGFTVSESVVWFKLETFPIFFGQVTTAYEGIGLIIPIESSMENNRHSFASFLHGAVFLVSLVLGTFGILGYLRYGDATDQMINQNLEPQHSPLTLLVSATLCVGILFTFPLQLMPVIEITEGYLFAEGKICGPSTDTDEEEKGEEESERDDASLLPGVKVSKSEVPAHVSVHIPASVSAWKRNLWRTCLVLCCAGFAVLLRAKFAYIGAFIGSVGGTVLMYILPCVCHLKLSWHRLPAIRIALEICITVLGTAGGSMGLYAVIRDMVMTLS</sequence>
<evidence type="ECO:0000256" key="4">
    <source>
        <dbReference type="ARBA" id="ARBA00023136"/>
    </source>
</evidence>
<dbReference type="Pfam" id="PF01490">
    <property type="entry name" value="Aa_trans"/>
    <property type="match status" value="3"/>
</dbReference>
<name>A0A1S3JM33_LINAN</name>
<dbReference type="Proteomes" id="UP000085678">
    <property type="component" value="Unplaced"/>
</dbReference>